<name>A0A1Z4LHZ6_9CYAN</name>
<dbReference type="Proteomes" id="UP000218418">
    <property type="component" value="Chromosome"/>
</dbReference>
<gene>
    <name evidence="1" type="ORF">NIES267_03180</name>
</gene>
<dbReference type="EMBL" id="AP018227">
    <property type="protein sequence ID" value="BAY80853.1"/>
    <property type="molecule type" value="Genomic_DNA"/>
</dbReference>
<organism evidence="1 2">
    <name type="scientific">Calothrix parasitica NIES-267</name>
    <dbReference type="NCBI Taxonomy" id="1973488"/>
    <lineage>
        <taxon>Bacteria</taxon>
        <taxon>Bacillati</taxon>
        <taxon>Cyanobacteriota</taxon>
        <taxon>Cyanophyceae</taxon>
        <taxon>Nostocales</taxon>
        <taxon>Calotrichaceae</taxon>
        <taxon>Calothrix</taxon>
    </lineage>
</organism>
<evidence type="ECO:0000313" key="1">
    <source>
        <dbReference type="EMBL" id="BAY80853.1"/>
    </source>
</evidence>
<reference evidence="1 2" key="1">
    <citation type="submission" date="2017-06" db="EMBL/GenBank/DDBJ databases">
        <title>Genome sequencing of cyanobaciteial culture collection at National Institute for Environmental Studies (NIES).</title>
        <authorList>
            <person name="Hirose Y."/>
            <person name="Shimura Y."/>
            <person name="Fujisawa T."/>
            <person name="Nakamura Y."/>
            <person name="Kawachi M."/>
        </authorList>
    </citation>
    <scope>NUCLEOTIDE SEQUENCE [LARGE SCALE GENOMIC DNA]</scope>
    <source>
        <strain evidence="1 2">NIES-267</strain>
    </source>
</reference>
<keyword evidence="2" id="KW-1185">Reference proteome</keyword>
<sequence>MIQEADARNFITYTPYVGYYSTFSAKKNTAKASERTDIRPSI</sequence>
<accession>A0A1Z4LHZ6</accession>
<dbReference type="AlphaFoldDB" id="A0A1Z4LHZ6"/>
<evidence type="ECO:0000313" key="2">
    <source>
        <dbReference type="Proteomes" id="UP000218418"/>
    </source>
</evidence>
<protein>
    <submittedName>
        <fullName evidence="1">Uncharacterized protein</fullName>
    </submittedName>
</protein>
<proteinExistence type="predicted"/>